<evidence type="ECO:0000256" key="2">
    <source>
        <dbReference type="SAM" id="Phobius"/>
    </source>
</evidence>
<keyword evidence="5" id="KW-1185">Reference proteome</keyword>
<keyword evidence="2" id="KW-0472">Membrane</keyword>
<evidence type="ECO:0000313" key="4">
    <source>
        <dbReference type="EMBL" id="WOO41933.1"/>
    </source>
</evidence>
<protein>
    <submittedName>
        <fullName evidence="4">Type II secretion system major pseudopilin GspG</fullName>
    </submittedName>
</protein>
<dbReference type="SUPFAM" id="SSF54523">
    <property type="entry name" value="Pili subunits"/>
    <property type="match status" value="1"/>
</dbReference>
<dbReference type="GO" id="GO:0015628">
    <property type="term" value="P:protein secretion by the type II secretion system"/>
    <property type="evidence" value="ECO:0007669"/>
    <property type="project" value="InterPro"/>
</dbReference>
<keyword evidence="2" id="KW-0812">Transmembrane</keyword>
<dbReference type="PROSITE" id="PS00409">
    <property type="entry name" value="PROKAR_NTER_METHYL"/>
    <property type="match status" value="1"/>
</dbReference>
<gene>
    <name evidence="4" type="primary">gspG</name>
    <name evidence="4" type="ORF">RZN69_02450</name>
</gene>
<keyword evidence="2" id="KW-1133">Transmembrane helix</keyword>
<dbReference type="InterPro" id="IPR010054">
    <property type="entry name" value="Type2_sec_GspG"/>
</dbReference>
<name>A0AAQ3QS24_9BACT</name>
<feature type="domain" description="Type II secretion system protein GspG C-terminal" evidence="3">
    <location>
        <begin position="44"/>
        <end position="141"/>
    </location>
</feature>
<evidence type="ECO:0000313" key="5">
    <source>
        <dbReference type="Proteomes" id="UP001304300"/>
    </source>
</evidence>
<dbReference type="Gene3D" id="3.30.700.10">
    <property type="entry name" value="Glycoprotein, Type 4 Pilin"/>
    <property type="match status" value="1"/>
</dbReference>
<evidence type="ECO:0000256" key="1">
    <source>
        <dbReference type="SAM" id="MobiDB-lite"/>
    </source>
</evidence>
<dbReference type="Pfam" id="PF08334">
    <property type="entry name" value="T2SSG"/>
    <property type="match status" value="1"/>
</dbReference>
<dbReference type="NCBIfam" id="TIGR02532">
    <property type="entry name" value="IV_pilin_GFxxxE"/>
    <property type="match status" value="1"/>
</dbReference>
<dbReference type="Proteomes" id="UP001304300">
    <property type="component" value="Chromosome"/>
</dbReference>
<dbReference type="InterPro" id="IPR045584">
    <property type="entry name" value="Pilin-like"/>
</dbReference>
<dbReference type="RefSeq" id="WP_317834417.1">
    <property type="nucleotide sequence ID" value="NZ_CP136920.1"/>
</dbReference>
<dbReference type="Pfam" id="PF07963">
    <property type="entry name" value="N_methyl"/>
    <property type="match status" value="1"/>
</dbReference>
<reference evidence="4 5" key="1">
    <citation type="submission" date="2023-10" db="EMBL/GenBank/DDBJ databases">
        <title>Rubellicoccus peritrichatus gen. nov., sp. nov., isolated from an algae of coral reef tank.</title>
        <authorList>
            <person name="Luo J."/>
        </authorList>
    </citation>
    <scope>NUCLEOTIDE SEQUENCE [LARGE SCALE GENOMIC DNA]</scope>
    <source>
        <strain evidence="4 5">CR14</strain>
    </source>
</reference>
<dbReference type="EMBL" id="CP136920">
    <property type="protein sequence ID" value="WOO41933.1"/>
    <property type="molecule type" value="Genomic_DNA"/>
</dbReference>
<feature type="region of interest" description="Disordered" evidence="1">
    <location>
        <begin position="122"/>
        <end position="154"/>
    </location>
</feature>
<evidence type="ECO:0000259" key="3">
    <source>
        <dbReference type="Pfam" id="PF08334"/>
    </source>
</evidence>
<dbReference type="AlphaFoldDB" id="A0AAQ3QS24"/>
<dbReference type="InterPro" id="IPR012902">
    <property type="entry name" value="N_methyl_site"/>
</dbReference>
<dbReference type="KEGG" id="puo:RZN69_02450"/>
<accession>A0AAQ3QS24</accession>
<sequence>MLINRLNRSRRAGFTLLEILIAIALLAAIAGLLITNLDRILGGGKKEVARIFVTETMETPLMSYRVNMGSYPKTEPGLTALTKAPSENAQNWQGPYVKKIPLDPWGNPYQYKAPGDKNTESYDLWSFGPDGTESADDITNWEVSGDDSQSGSGS</sequence>
<dbReference type="NCBIfam" id="TIGR01710">
    <property type="entry name" value="typeII_sec_gspG"/>
    <property type="match status" value="1"/>
</dbReference>
<dbReference type="GO" id="GO:0015627">
    <property type="term" value="C:type II protein secretion system complex"/>
    <property type="evidence" value="ECO:0007669"/>
    <property type="project" value="InterPro"/>
</dbReference>
<feature type="transmembrane region" description="Helical" evidence="2">
    <location>
        <begin position="12"/>
        <end position="34"/>
    </location>
</feature>
<organism evidence="4 5">
    <name type="scientific">Rubellicoccus peritrichatus</name>
    <dbReference type="NCBI Taxonomy" id="3080537"/>
    <lineage>
        <taxon>Bacteria</taxon>
        <taxon>Pseudomonadati</taxon>
        <taxon>Verrucomicrobiota</taxon>
        <taxon>Opitutia</taxon>
        <taxon>Puniceicoccales</taxon>
        <taxon>Cerasicoccaceae</taxon>
        <taxon>Rubellicoccus</taxon>
    </lineage>
</organism>
<dbReference type="InterPro" id="IPR013545">
    <property type="entry name" value="T2SS_protein-GspG_C"/>
</dbReference>
<proteinExistence type="predicted"/>